<sequence>MLLRFEKNGGVIKRQVCLDDKRAVEIVLTDLGYNTWDIINV</sequence>
<evidence type="ECO:0000313" key="1">
    <source>
        <dbReference type="EMBL" id="EHJ52921.1"/>
    </source>
</evidence>
<accession>G5JY41</accession>
<dbReference type="EMBL" id="AEUW02000001">
    <property type="protein sequence ID" value="EHJ52921.1"/>
    <property type="molecule type" value="Genomic_DNA"/>
</dbReference>
<organism evidence="1 2">
    <name type="scientific">Streptococcus macacae NCTC 11558</name>
    <dbReference type="NCBI Taxonomy" id="764298"/>
    <lineage>
        <taxon>Bacteria</taxon>
        <taxon>Bacillati</taxon>
        <taxon>Bacillota</taxon>
        <taxon>Bacilli</taxon>
        <taxon>Lactobacillales</taxon>
        <taxon>Streptococcaceae</taxon>
        <taxon>Streptococcus</taxon>
    </lineage>
</organism>
<dbReference type="SUPFAM" id="SSF46785">
    <property type="entry name" value="Winged helix' DNA-binding domain"/>
    <property type="match status" value="1"/>
</dbReference>
<proteinExistence type="predicted"/>
<comment type="caution">
    <text evidence="1">The sequence shown here is derived from an EMBL/GenBank/DDBJ whole genome shotgun (WGS) entry which is preliminary data.</text>
</comment>
<gene>
    <name evidence="1" type="ORF">STRMA_0101</name>
</gene>
<dbReference type="Proteomes" id="UP000003573">
    <property type="component" value="Unassembled WGS sequence"/>
</dbReference>
<evidence type="ECO:0000313" key="2">
    <source>
        <dbReference type="Proteomes" id="UP000003573"/>
    </source>
</evidence>
<reference evidence="1 2" key="1">
    <citation type="journal article" date="2014" name="Int. J. Syst. Evol. Microbiol.">
        <title>Phylogenomics and the dynamic genome evolution of the genus Streptococcus.</title>
        <authorList>
            <consortium name="The Broad Institute Genome Sequencing Platform"/>
            <person name="Richards V.P."/>
            <person name="Palmer S.R."/>
            <person name="Pavinski Bitar P.D."/>
            <person name="Qin X."/>
            <person name="Weinstock G.M."/>
            <person name="Highlander S.K."/>
            <person name="Town C.D."/>
            <person name="Burne R.A."/>
            <person name="Stanhope M.J."/>
        </authorList>
    </citation>
    <scope>NUCLEOTIDE SEQUENCE [LARGE SCALE GENOMIC DNA]</scope>
    <source>
        <strain evidence="1 2">NCTC 11558</strain>
    </source>
</reference>
<protein>
    <submittedName>
        <fullName evidence="1">Uncharacterized protein</fullName>
    </submittedName>
</protein>
<dbReference type="STRING" id="764298.STRMA_0101"/>
<keyword evidence="2" id="KW-1185">Reference proteome</keyword>
<dbReference type="AlphaFoldDB" id="G5JY41"/>
<name>G5JY41_9STRE</name>
<dbReference type="InterPro" id="IPR036390">
    <property type="entry name" value="WH_DNA-bd_sf"/>
</dbReference>